<evidence type="ECO:0000313" key="12">
    <source>
        <dbReference type="Proteomes" id="UP000244682"/>
    </source>
</evidence>
<feature type="coiled-coil region" evidence="8">
    <location>
        <begin position="328"/>
        <end position="355"/>
    </location>
</feature>
<reference evidence="11 12" key="1">
    <citation type="submission" date="2018-04" db="EMBL/GenBank/DDBJ databases">
        <title>Whole genome sequencing of Morganella morganii AR_0133.</title>
        <authorList>
            <person name="Conlan S."/>
            <person name="Thomas P.J."/>
            <person name="Mullikin J."/>
            <person name="Frank K.M."/>
            <person name="Segre J.A."/>
        </authorList>
    </citation>
    <scope>NUCLEOTIDE SEQUENCE [LARGE SCALE GENOMIC DNA]</scope>
    <source>
        <strain evidence="11 12">AR_0133</strain>
    </source>
</reference>
<dbReference type="Proteomes" id="UP000244682">
    <property type="component" value="Chromosome"/>
</dbReference>
<dbReference type="Gene3D" id="3.30.1300.30">
    <property type="entry name" value="GSPII I/J protein-like"/>
    <property type="match status" value="1"/>
</dbReference>
<evidence type="ECO:0000256" key="7">
    <source>
        <dbReference type="ARBA" id="ARBA00023237"/>
    </source>
</evidence>
<evidence type="ECO:0000256" key="2">
    <source>
        <dbReference type="ARBA" id="ARBA00004442"/>
    </source>
</evidence>
<keyword evidence="7" id="KW-0998">Cell outer membrane</keyword>
<evidence type="ECO:0000256" key="1">
    <source>
        <dbReference type="ARBA" id="ARBA00004241"/>
    </source>
</evidence>
<dbReference type="InterPro" id="IPR045584">
    <property type="entry name" value="Pilin-like"/>
</dbReference>
<dbReference type="Pfam" id="PF03895">
    <property type="entry name" value="YadA_anchor"/>
    <property type="match status" value="1"/>
</dbReference>
<proteinExistence type="predicted"/>
<feature type="domain" description="Trimeric autotransporter adhesin YadA-like C-terminal membrane anchor" evidence="10">
    <location>
        <begin position="363"/>
        <end position="422"/>
    </location>
</feature>
<dbReference type="RefSeq" id="WP_108655517.1">
    <property type="nucleotide sequence ID" value="NZ_CP028956.1"/>
</dbReference>
<dbReference type="SUPFAM" id="SSF54523">
    <property type="entry name" value="Pili subunits"/>
    <property type="match status" value="1"/>
</dbReference>
<dbReference type="GO" id="GO:0009279">
    <property type="term" value="C:cell outer membrane"/>
    <property type="evidence" value="ECO:0007669"/>
    <property type="project" value="UniProtKB-SubCell"/>
</dbReference>
<evidence type="ECO:0000259" key="10">
    <source>
        <dbReference type="Pfam" id="PF03895"/>
    </source>
</evidence>
<feature type="signal peptide" evidence="9">
    <location>
        <begin position="1"/>
        <end position="20"/>
    </location>
</feature>
<organism evidence="11 12">
    <name type="scientific">Morganella morganii</name>
    <name type="common">Proteus morganii</name>
    <dbReference type="NCBI Taxonomy" id="582"/>
    <lineage>
        <taxon>Bacteria</taxon>
        <taxon>Pseudomonadati</taxon>
        <taxon>Pseudomonadota</taxon>
        <taxon>Gammaproteobacteria</taxon>
        <taxon>Enterobacterales</taxon>
        <taxon>Morganellaceae</taxon>
        <taxon>Morganella</taxon>
    </lineage>
</organism>
<keyword evidence="5 9" id="KW-0732">Signal</keyword>
<gene>
    <name evidence="11" type="ORF">AM380_03750</name>
</gene>
<comment type="subcellular location">
    <subcellularLocation>
        <location evidence="2">Cell outer membrane</location>
    </subcellularLocation>
    <subcellularLocation>
        <location evidence="1">Cell surface</location>
    </subcellularLocation>
</comment>
<keyword evidence="8" id="KW-0175">Coiled coil</keyword>
<accession>A0AAU8ZIB7</accession>
<evidence type="ECO:0000256" key="9">
    <source>
        <dbReference type="SAM" id="SignalP"/>
    </source>
</evidence>
<evidence type="ECO:0000256" key="8">
    <source>
        <dbReference type="SAM" id="Coils"/>
    </source>
</evidence>
<evidence type="ECO:0000256" key="5">
    <source>
        <dbReference type="ARBA" id="ARBA00022729"/>
    </source>
</evidence>
<dbReference type="InterPro" id="IPR005594">
    <property type="entry name" value="YadA_C"/>
</dbReference>
<keyword evidence="6" id="KW-0472">Membrane</keyword>
<dbReference type="AlphaFoldDB" id="A0AAU8ZIB7"/>
<keyword evidence="4" id="KW-0812">Transmembrane</keyword>
<keyword evidence="3" id="KW-1134">Transmembrane beta strand</keyword>
<evidence type="ECO:0000313" key="11">
    <source>
        <dbReference type="EMBL" id="AWC92822.1"/>
    </source>
</evidence>
<name>A0AAU8ZIB7_MORMO</name>
<protein>
    <recommendedName>
        <fullName evidence="10">Trimeric autotransporter adhesin YadA-like C-terminal membrane anchor domain-containing protein</fullName>
    </recommendedName>
</protein>
<sequence length="422" mass="46676">MKKSILALIISPLFIHAANAAYTDVISLPLSKEIGAPLFHFSENKAEGDREVGISELRQVTERIGTYLSENYEYIDSAREDIKNNVEKGVKKDIAESIATVSDQLISDVKEKTIPAYIDSVLPDKVKNQVSQQLVPIYDRTESLEEKTRKMDDKLNIIRSDLQELPDQFAEAMIKPIEEFERGIAEPFEQQKKQIESAKIVTSAIMDATNNLETDVDKLKNKVLAVELQAGFAKQSAYTSEKDIRENKNQLSAQSRDIAQNKKLLESAKVVTSAITDATLALEADVAKMDTRISNASKKAGTALNVANQNTKSIDGQKVKVEKNTLDILKNRQDLRSLEKDLRETNERLDNGLAASAALNGLFQPYGVGKLNITAAVGGYQSTQAVAVGTGYRFNENIAVKTGMAYTGSNDVMYNMAFNLEW</sequence>
<evidence type="ECO:0000256" key="3">
    <source>
        <dbReference type="ARBA" id="ARBA00022452"/>
    </source>
</evidence>
<feature type="chain" id="PRO_5043347461" description="Trimeric autotransporter adhesin YadA-like C-terminal membrane anchor domain-containing protein" evidence="9">
    <location>
        <begin position="21"/>
        <end position="422"/>
    </location>
</feature>
<dbReference type="GO" id="GO:0009986">
    <property type="term" value="C:cell surface"/>
    <property type="evidence" value="ECO:0007669"/>
    <property type="project" value="UniProtKB-SubCell"/>
</dbReference>
<evidence type="ECO:0000256" key="6">
    <source>
        <dbReference type="ARBA" id="ARBA00023136"/>
    </source>
</evidence>
<dbReference type="EMBL" id="CP028956">
    <property type="protein sequence ID" value="AWC92822.1"/>
    <property type="molecule type" value="Genomic_DNA"/>
</dbReference>
<evidence type="ECO:0000256" key="4">
    <source>
        <dbReference type="ARBA" id="ARBA00022692"/>
    </source>
</evidence>